<dbReference type="EMBL" id="CAJVPZ010046123">
    <property type="protein sequence ID" value="CAG8770458.1"/>
    <property type="molecule type" value="Genomic_DNA"/>
</dbReference>
<dbReference type="AlphaFoldDB" id="A0A9N9NTP1"/>
<keyword evidence="2" id="KW-1185">Reference proteome</keyword>
<gene>
    <name evidence="1" type="ORF">RFULGI_LOCUS15021</name>
</gene>
<protein>
    <submittedName>
        <fullName evidence="1">19295_t:CDS:1</fullName>
    </submittedName>
</protein>
<proteinExistence type="predicted"/>
<name>A0A9N9NTP1_9GLOM</name>
<reference evidence="1" key="1">
    <citation type="submission" date="2021-06" db="EMBL/GenBank/DDBJ databases">
        <authorList>
            <person name="Kallberg Y."/>
            <person name="Tangrot J."/>
            <person name="Rosling A."/>
        </authorList>
    </citation>
    <scope>NUCLEOTIDE SEQUENCE</scope>
    <source>
        <strain evidence="1">IN212</strain>
    </source>
</reference>
<sequence length="60" mass="6937">LVEIDEFNTSTSDGNYRSNSPITLMKTNNLVNLIKLIEIQKKELTKNNLIEINQQFVDIK</sequence>
<evidence type="ECO:0000313" key="1">
    <source>
        <dbReference type="EMBL" id="CAG8770458.1"/>
    </source>
</evidence>
<feature type="non-terminal residue" evidence="1">
    <location>
        <position position="60"/>
    </location>
</feature>
<evidence type="ECO:0000313" key="2">
    <source>
        <dbReference type="Proteomes" id="UP000789396"/>
    </source>
</evidence>
<accession>A0A9N9NTP1</accession>
<feature type="non-terminal residue" evidence="1">
    <location>
        <position position="1"/>
    </location>
</feature>
<dbReference type="Proteomes" id="UP000789396">
    <property type="component" value="Unassembled WGS sequence"/>
</dbReference>
<comment type="caution">
    <text evidence="1">The sequence shown here is derived from an EMBL/GenBank/DDBJ whole genome shotgun (WGS) entry which is preliminary data.</text>
</comment>
<organism evidence="1 2">
    <name type="scientific">Racocetra fulgida</name>
    <dbReference type="NCBI Taxonomy" id="60492"/>
    <lineage>
        <taxon>Eukaryota</taxon>
        <taxon>Fungi</taxon>
        <taxon>Fungi incertae sedis</taxon>
        <taxon>Mucoromycota</taxon>
        <taxon>Glomeromycotina</taxon>
        <taxon>Glomeromycetes</taxon>
        <taxon>Diversisporales</taxon>
        <taxon>Gigasporaceae</taxon>
        <taxon>Racocetra</taxon>
    </lineage>
</organism>